<dbReference type="SMART" id="SM00408">
    <property type="entry name" value="IGc2"/>
    <property type="match status" value="2"/>
</dbReference>
<reference evidence="14" key="3">
    <citation type="submission" date="2025-09" db="UniProtKB">
        <authorList>
            <consortium name="Ensembl"/>
        </authorList>
    </citation>
    <scope>IDENTIFICATION</scope>
</reference>
<keyword evidence="4 12" id="KW-0732">Signal</keyword>
<keyword evidence="3 11" id="KW-0812">Transmembrane</keyword>
<dbReference type="InterPro" id="IPR013783">
    <property type="entry name" value="Ig-like_fold"/>
</dbReference>
<dbReference type="InterPro" id="IPR003599">
    <property type="entry name" value="Ig_sub"/>
</dbReference>
<dbReference type="InterPro" id="IPR053896">
    <property type="entry name" value="BTN3A2-like_Ig-C"/>
</dbReference>
<organism evidence="14 15">
    <name type="scientific">Sphaeramia orbicularis</name>
    <name type="common">orbiculate cardinalfish</name>
    <dbReference type="NCBI Taxonomy" id="375764"/>
    <lineage>
        <taxon>Eukaryota</taxon>
        <taxon>Metazoa</taxon>
        <taxon>Chordata</taxon>
        <taxon>Craniata</taxon>
        <taxon>Vertebrata</taxon>
        <taxon>Euteleostomi</taxon>
        <taxon>Actinopterygii</taxon>
        <taxon>Neopterygii</taxon>
        <taxon>Teleostei</taxon>
        <taxon>Neoteleostei</taxon>
        <taxon>Acanthomorphata</taxon>
        <taxon>Gobiaria</taxon>
        <taxon>Kurtiformes</taxon>
        <taxon>Apogonoidei</taxon>
        <taxon>Apogonidae</taxon>
        <taxon>Apogoninae</taxon>
        <taxon>Sphaeramia</taxon>
    </lineage>
</organism>
<evidence type="ECO:0000256" key="12">
    <source>
        <dbReference type="SAM" id="SignalP"/>
    </source>
</evidence>
<evidence type="ECO:0000256" key="8">
    <source>
        <dbReference type="ARBA" id="ARBA00023170"/>
    </source>
</evidence>
<dbReference type="InterPro" id="IPR036179">
    <property type="entry name" value="Ig-like_dom_sf"/>
</dbReference>
<keyword evidence="15" id="KW-1185">Reference proteome</keyword>
<proteinExistence type="predicted"/>
<feature type="chain" id="PRO_5025436340" evidence="12">
    <location>
        <begin position="23"/>
        <end position="362"/>
    </location>
</feature>
<accession>A0A673CFR3</accession>
<keyword evidence="9" id="KW-0325">Glycoprotein</keyword>
<dbReference type="Pfam" id="PF07686">
    <property type="entry name" value="V-set"/>
    <property type="match status" value="1"/>
</dbReference>
<dbReference type="InterPro" id="IPR003598">
    <property type="entry name" value="Ig_sub2"/>
</dbReference>
<dbReference type="AlphaFoldDB" id="A0A673CFR3"/>
<keyword evidence="10" id="KW-0393">Immunoglobulin domain</keyword>
<reference evidence="14" key="2">
    <citation type="submission" date="2025-08" db="UniProtKB">
        <authorList>
            <consortium name="Ensembl"/>
        </authorList>
    </citation>
    <scope>IDENTIFICATION</scope>
</reference>
<evidence type="ECO:0000256" key="7">
    <source>
        <dbReference type="ARBA" id="ARBA00023157"/>
    </source>
</evidence>
<dbReference type="InterPro" id="IPR007110">
    <property type="entry name" value="Ig-like_dom"/>
</dbReference>
<feature type="domain" description="Ig-like" evidence="13">
    <location>
        <begin position="125"/>
        <end position="215"/>
    </location>
</feature>
<evidence type="ECO:0000313" key="14">
    <source>
        <dbReference type="Ensembl" id="ENSSORP00005052960.1"/>
    </source>
</evidence>
<evidence type="ECO:0000259" key="13">
    <source>
        <dbReference type="PROSITE" id="PS50835"/>
    </source>
</evidence>
<keyword evidence="6 11" id="KW-0472">Membrane</keyword>
<dbReference type="SUPFAM" id="SSF48726">
    <property type="entry name" value="Immunoglobulin"/>
    <property type="match status" value="3"/>
</dbReference>
<dbReference type="InterPro" id="IPR013106">
    <property type="entry name" value="Ig_V-set"/>
</dbReference>
<dbReference type="Ensembl" id="ENSSORT00005054214.1">
    <property type="protein sequence ID" value="ENSSORP00005052960.1"/>
    <property type="gene ID" value="ENSSORG00005023860.1"/>
</dbReference>
<feature type="transmembrane region" description="Helical" evidence="11">
    <location>
        <begin position="315"/>
        <end position="338"/>
    </location>
</feature>
<dbReference type="GO" id="GO:0042130">
    <property type="term" value="P:negative regulation of T cell proliferation"/>
    <property type="evidence" value="ECO:0007669"/>
    <property type="project" value="TreeGrafter"/>
</dbReference>
<evidence type="ECO:0000256" key="4">
    <source>
        <dbReference type="ARBA" id="ARBA00022729"/>
    </source>
</evidence>
<feature type="signal peptide" evidence="12">
    <location>
        <begin position="1"/>
        <end position="22"/>
    </location>
</feature>
<name>A0A673CFR3_9TELE</name>
<dbReference type="FunFam" id="2.60.40.10:FF:000142">
    <property type="entry name" value="V-set domain-containing T-cell activation inhibitor 1"/>
    <property type="match status" value="1"/>
</dbReference>
<keyword evidence="7" id="KW-1015">Disulfide bond</keyword>
<dbReference type="GO" id="GO:0009897">
    <property type="term" value="C:external side of plasma membrane"/>
    <property type="evidence" value="ECO:0007669"/>
    <property type="project" value="TreeGrafter"/>
</dbReference>
<dbReference type="GO" id="GO:0006955">
    <property type="term" value="P:immune response"/>
    <property type="evidence" value="ECO:0007669"/>
    <property type="project" value="TreeGrafter"/>
</dbReference>
<evidence type="ECO:0000256" key="3">
    <source>
        <dbReference type="ARBA" id="ARBA00022692"/>
    </source>
</evidence>
<keyword evidence="2" id="KW-1003">Cell membrane</keyword>
<dbReference type="PANTHER" id="PTHR25466">
    <property type="entry name" value="T-LYMPHOCYTE ACTIVATION ANTIGEN"/>
    <property type="match status" value="1"/>
</dbReference>
<dbReference type="GO" id="GO:0007166">
    <property type="term" value="P:cell surface receptor signaling pathway"/>
    <property type="evidence" value="ECO:0007669"/>
    <property type="project" value="TreeGrafter"/>
</dbReference>
<dbReference type="Proteomes" id="UP000472271">
    <property type="component" value="Chromosome 20"/>
</dbReference>
<comment type="subcellular location">
    <subcellularLocation>
        <location evidence="1">Cell membrane</location>
        <topology evidence="1">Single-pass type I membrane protein</topology>
    </subcellularLocation>
</comment>
<dbReference type="InterPro" id="IPR051713">
    <property type="entry name" value="T-cell_Activation_Regulation"/>
</dbReference>
<protein>
    <submittedName>
        <fullName evidence="14">V-set domain-containing T-cell activation inhibitor 1-like</fullName>
    </submittedName>
</protein>
<dbReference type="Gene3D" id="2.60.40.10">
    <property type="entry name" value="Immunoglobulins"/>
    <property type="match status" value="3"/>
</dbReference>
<reference evidence="14" key="1">
    <citation type="submission" date="2019-06" db="EMBL/GenBank/DDBJ databases">
        <authorList>
            <consortium name="Wellcome Sanger Institute Data Sharing"/>
        </authorList>
    </citation>
    <scope>NUCLEOTIDE SEQUENCE [LARGE SCALE GENOMIC DNA]</scope>
</reference>
<evidence type="ECO:0000256" key="11">
    <source>
        <dbReference type="SAM" id="Phobius"/>
    </source>
</evidence>
<feature type="domain" description="Ig-like" evidence="13">
    <location>
        <begin position="34"/>
        <end position="121"/>
    </location>
</feature>
<keyword evidence="8" id="KW-0675">Receptor</keyword>
<evidence type="ECO:0000256" key="5">
    <source>
        <dbReference type="ARBA" id="ARBA00022989"/>
    </source>
</evidence>
<evidence type="ECO:0000256" key="9">
    <source>
        <dbReference type="ARBA" id="ARBA00023180"/>
    </source>
</evidence>
<evidence type="ECO:0000256" key="1">
    <source>
        <dbReference type="ARBA" id="ARBA00004251"/>
    </source>
</evidence>
<dbReference type="InParanoid" id="A0A673CFR3"/>
<dbReference type="GO" id="GO:0031295">
    <property type="term" value="P:T cell costimulation"/>
    <property type="evidence" value="ECO:0007669"/>
    <property type="project" value="TreeGrafter"/>
</dbReference>
<dbReference type="PANTHER" id="PTHR25466:SF14">
    <property type="entry name" value="BUTYROPHILIN SUBFAMILY 2 MEMBER A2-LIKE-RELATED"/>
    <property type="match status" value="1"/>
</dbReference>
<evidence type="ECO:0000313" key="15">
    <source>
        <dbReference type="Proteomes" id="UP000472271"/>
    </source>
</evidence>
<feature type="domain" description="Ig-like" evidence="13">
    <location>
        <begin position="217"/>
        <end position="304"/>
    </location>
</feature>
<dbReference type="Pfam" id="PF22705">
    <property type="entry name" value="C2-set_3"/>
    <property type="match status" value="1"/>
</dbReference>
<evidence type="ECO:0000256" key="10">
    <source>
        <dbReference type="ARBA" id="ARBA00023319"/>
    </source>
</evidence>
<sequence>MTGDNCVVFLVVLTFLWTAARGDVQCIFMESCILPCSFDPGPEIVIHWVQGNKPVHSYYHNANKLSHQDKRYTGRTSLFESQILNGNVSLLLKKVEIQDRGQYKCYTSTIKGNKEQYVSVNVKAPVSEVNVEQTGDSITCSSNGIYPQPELKWSTILPSNLTIMNHTVHQTEQQVYTIRSSLLISDHSEGLEYICNVTTGESYWKATVRQQAPVTSEDSEASISCITAKTLRSLVWKFNYNQIILKKTTSPANIQYWNNWKQKVKEESESNNLILKDLSSDQQGMYTCELTTANGTYIINTFLNVPGSNQGKPTVLIAVIVIVIVIALAVAGIVAGIIHSKRKKNTSSEEPGYDLVQAKGSD</sequence>
<dbReference type="OrthoDB" id="9983389at2759"/>
<evidence type="ECO:0000256" key="6">
    <source>
        <dbReference type="ARBA" id="ARBA00023136"/>
    </source>
</evidence>
<gene>
    <name evidence="14" type="primary">hhla2b.2</name>
</gene>
<evidence type="ECO:0000256" key="2">
    <source>
        <dbReference type="ARBA" id="ARBA00022475"/>
    </source>
</evidence>
<dbReference type="PROSITE" id="PS50835">
    <property type="entry name" value="IG_LIKE"/>
    <property type="match status" value="3"/>
</dbReference>
<dbReference type="GO" id="GO:0042102">
    <property type="term" value="P:positive regulation of T cell proliferation"/>
    <property type="evidence" value="ECO:0007669"/>
    <property type="project" value="TreeGrafter"/>
</dbReference>
<dbReference type="SMART" id="SM00409">
    <property type="entry name" value="IG"/>
    <property type="match status" value="2"/>
</dbReference>
<keyword evidence="5 11" id="KW-1133">Transmembrane helix</keyword>
<dbReference type="GO" id="GO:0071222">
    <property type="term" value="P:cellular response to lipopolysaccharide"/>
    <property type="evidence" value="ECO:0007669"/>
    <property type="project" value="TreeGrafter"/>
</dbReference>